<organism evidence="1 2">
    <name type="scientific">Herbiconiux daphne</name>
    <dbReference type="NCBI Taxonomy" id="2970914"/>
    <lineage>
        <taxon>Bacteria</taxon>
        <taxon>Bacillati</taxon>
        <taxon>Actinomycetota</taxon>
        <taxon>Actinomycetes</taxon>
        <taxon>Micrococcales</taxon>
        <taxon>Microbacteriaceae</taxon>
        <taxon>Herbiconiux</taxon>
    </lineage>
</organism>
<name>A0ABT2HA23_9MICO</name>
<accession>A0ABT2HA23</accession>
<sequence length="128" mass="13934">NGGIKADNNTGKVIIVHVTGYSQANIKTGTTEMGGNIRTLVRRKNSISDAWSDWVTGLDSQWGATRPAYNWSPMRPHIYAIKPGQAMGITISGRANSLPSGTSYGLQANLQCRVYITEEYTGRTGLWS</sequence>
<dbReference type="Proteomes" id="UP001165586">
    <property type="component" value="Unassembled WGS sequence"/>
</dbReference>
<feature type="non-terminal residue" evidence="1">
    <location>
        <position position="1"/>
    </location>
</feature>
<keyword evidence="2" id="KW-1185">Reference proteome</keyword>
<evidence type="ECO:0008006" key="3">
    <source>
        <dbReference type="Google" id="ProtNLM"/>
    </source>
</evidence>
<reference evidence="1" key="1">
    <citation type="submission" date="2022-08" db="EMBL/GenBank/DDBJ databases">
        <authorList>
            <person name="Deng Y."/>
            <person name="Han X.-F."/>
            <person name="Zhang Y.-Q."/>
        </authorList>
    </citation>
    <scope>NUCLEOTIDE SEQUENCE</scope>
    <source>
        <strain evidence="1">CPCC 203386</strain>
    </source>
</reference>
<gene>
    <name evidence="1" type="ORF">N1032_24080</name>
</gene>
<comment type="caution">
    <text evidence="1">The sequence shown here is derived from an EMBL/GenBank/DDBJ whole genome shotgun (WGS) entry which is preliminary data.</text>
</comment>
<proteinExistence type="predicted"/>
<evidence type="ECO:0000313" key="1">
    <source>
        <dbReference type="EMBL" id="MCS5736813.1"/>
    </source>
</evidence>
<protein>
    <recommendedName>
        <fullName evidence="3">Phage tail protein</fullName>
    </recommendedName>
</protein>
<dbReference type="EMBL" id="JANLCJ010000196">
    <property type="protein sequence ID" value="MCS5736813.1"/>
    <property type="molecule type" value="Genomic_DNA"/>
</dbReference>
<evidence type="ECO:0000313" key="2">
    <source>
        <dbReference type="Proteomes" id="UP001165586"/>
    </source>
</evidence>
<dbReference type="RefSeq" id="WP_259542983.1">
    <property type="nucleotide sequence ID" value="NZ_JANLCJ010000196.1"/>
</dbReference>